<name>A0A532V572_UNCL8</name>
<dbReference type="PROSITE" id="PS50234">
    <property type="entry name" value="VWFA"/>
    <property type="match status" value="1"/>
</dbReference>
<proteinExistence type="predicted"/>
<keyword evidence="1" id="KW-1003">Cell membrane</keyword>
<evidence type="ECO:0000256" key="2">
    <source>
        <dbReference type="ARBA" id="ARBA00022692"/>
    </source>
</evidence>
<dbReference type="PANTHER" id="PTHR22550:SF5">
    <property type="entry name" value="LEUCINE ZIPPER PROTEIN 4"/>
    <property type="match status" value="1"/>
</dbReference>
<feature type="domain" description="VWFA" evidence="6">
    <location>
        <begin position="92"/>
        <end position="228"/>
    </location>
</feature>
<keyword evidence="2 5" id="KW-0812">Transmembrane</keyword>
<evidence type="ECO:0000256" key="1">
    <source>
        <dbReference type="ARBA" id="ARBA00022475"/>
    </source>
</evidence>
<dbReference type="SMART" id="SM00327">
    <property type="entry name" value="VWA"/>
    <property type="match status" value="1"/>
</dbReference>
<protein>
    <recommendedName>
        <fullName evidence="6">VWFA domain-containing protein</fullName>
    </recommendedName>
</protein>
<dbReference type="InterPro" id="IPR002035">
    <property type="entry name" value="VWF_A"/>
</dbReference>
<evidence type="ECO:0000313" key="7">
    <source>
        <dbReference type="EMBL" id="TKJ42345.1"/>
    </source>
</evidence>
<dbReference type="Proteomes" id="UP000319619">
    <property type="component" value="Unassembled WGS sequence"/>
</dbReference>
<dbReference type="EMBL" id="NJBN01000001">
    <property type="protein sequence ID" value="TKJ42345.1"/>
    <property type="molecule type" value="Genomic_DNA"/>
</dbReference>
<dbReference type="PANTHER" id="PTHR22550">
    <property type="entry name" value="SPORE GERMINATION PROTEIN"/>
    <property type="match status" value="1"/>
</dbReference>
<evidence type="ECO:0000256" key="3">
    <source>
        <dbReference type="ARBA" id="ARBA00022989"/>
    </source>
</evidence>
<keyword evidence="4 5" id="KW-0472">Membrane</keyword>
<accession>A0A532V572</accession>
<evidence type="ECO:0000256" key="5">
    <source>
        <dbReference type="SAM" id="Phobius"/>
    </source>
</evidence>
<dbReference type="Pfam" id="PF13519">
    <property type="entry name" value="VWA_2"/>
    <property type="match status" value="1"/>
</dbReference>
<evidence type="ECO:0000259" key="6">
    <source>
        <dbReference type="PROSITE" id="PS50234"/>
    </source>
</evidence>
<dbReference type="InterPro" id="IPR050768">
    <property type="entry name" value="UPF0353/GerABKA_families"/>
</dbReference>
<dbReference type="AlphaFoldDB" id="A0A532V572"/>
<keyword evidence="3 5" id="KW-1133">Transmembrane helix</keyword>
<dbReference type="Gene3D" id="3.40.50.410">
    <property type="entry name" value="von Willebrand factor, type A domain"/>
    <property type="match status" value="1"/>
</dbReference>
<organism evidence="7 8">
    <name type="scientific">candidate division LCP-89 bacterium B3_LCP</name>
    <dbReference type="NCBI Taxonomy" id="2012998"/>
    <lineage>
        <taxon>Bacteria</taxon>
        <taxon>Pseudomonadati</taxon>
        <taxon>Bacteria division LCP-89</taxon>
    </lineage>
</organism>
<feature type="transmembrane region" description="Helical" evidence="5">
    <location>
        <begin position="6"/>
        <end position="26"/>
    </location>
</feature>
<dbReference type="InterPro" id="IPR036465">
    <property type="entry name" value="vWFA_dom_sf"/>
</dbReference>
<dbReference type="SUPFAM" id="SSF53300">
    <property type="entry name" value="vWA-like"/>
    <property type="match status" value="1"/>
</dbReference>
<gene>
    <name evidence="7" type="ORF">CEE37_01295</name>
</gene>
<evidence type="ECO:0000256" key="4">
    <source>
        <dbReference type="ARBA" id="ARBA00023136"/>
    </source>
</evidence>
<evidence type="ECO:0000313" key="8">
    <source>
        <dbReference type="Proteomes" id="UP000319619"/>
    </source>
</evidence>
<reference evidence="7 8" key="1">
    <citation type="submission" date="2017-06" db="EMBL/GenBank/DDBJ databases">
        <title>Novel microbial phyla capable of carbon fixation and sulfur reduction in deep-sea sediments.</title>
        <authorList>
            <person name="Huang J."/>
            <person name="Baker B."/>
            <person name="Wang Y."/>
        </authorList>
    </citation>
    <scope>NUCLEOTIDE SEQUENCE [LARGE SCALE GENOMIC DNA]</scope>
    <source>
        <strain evidence="7">B3_LCP</strain>
    </source>
</reference>
<comment type="caution">
    <text evidence="7">The sequence shown here is derived from an EMBL/GenBank/DDBJ whole genome shotgun (WGS) entry which is preliminary data.</text>
</comment>
<sequence length="346" mass="37928">MIRWGNVEALYLLLLIPLLVAFLYYYRGRISQKLRKSFASSALLSVIAPNLSIRRKYVKDALLVGSFTLAVIALADPQVGTKIEEIKREGIDIVVAVDVSKSMLALDVAPSRLEKAKHEMRRLLNRLEGDRVALVAFAGKAVIECPLTLDYGAAEIFLDILEPNLISMPGTSISAAINTSLQAFSEDSPAGKSIVLITDGEDHKSKVTEALDKAKELGIVIHTVGIGSPQGVPIPLGDKSGEFQKDRDGNVVVTRLGEDMLQQIADETGGVYQRCTSGQDAWDAIIGAISGLEKGELGSRQFTQYEHRYQPIILLAILLIIIEHLLSDRKVRLPRFLRILSTDKSK</sequence>